<protein>
    <recommendedName>
        <fullName evidence="2">YcxB-like C-terminal domain-containing protein</fullName>
    </recommendedName>
</protein>
<evidence type="ECO:0000259" key="2">
    <source>
        <dbReference type="Pfam" id="PF14317"/>
    </source>
</evidence>
<reference evidence="3" key="1">
    <citation type="submission" date="2022-07" db="EMBL/GenBank/DDBJ databases">
        <title>Taxonomy of Novel Oxalotrophic and Methylotrophic Bacteria.</title>
        <authorList>
            <person name="Sahin N."/>
            <person name="Tani A."/>
        </authorList>
    </citation>
    <scope>NUCLEOTIDE SEQUENCE</scope>
    <source>
        <strain evidence="3">Y10</strain>
    </source>
</reference>
<evidence type="ECO:0000313" key="4">
    <source>
        <dbReference type="Proteomes" id="UP001143543"/>
    </source>
</evidence>
<feature type="domain" description="YcxB-like C-terminal" evidence="2">
    <location>
        <begin position="106"/>
        <end position="157"/>
    </location>
</feature>
<evidence type="ECO:0000313" key="3">
    <source>
        <dbReference type="EMBL" id="GLB47844.1"/>
    </source>
</evidence>
<sequence length="181" mass="21416">MTVTYTVSAEDLLMYRLYLTSKSESHRKRRLRSRWLIPILYVGLGVFIVVATHKWLYGLVFVIFAIAWWWLQPMYNAYSYKNMYLKNIKKKYEDALGQETTLDISKKFVNIIEEAGQSSIKMKKFTTIIEVPTHFFLQMDNNNAVMVPKEAVSNSEEFITEFKSYGLTYVDEKQWKWGGFK</sequence>
<dbReference type="Proteomes" id="UP001143543">
    <property type="component" value="Unassembled WGS sequence"/>
</dbReference>
<evidence type="ECO:0000256" key="1">
    <source>
        <dbReference type="SAM" id="Phobius"/>
    </source>
</evidence>
<name>A0ABQ5MEN5_9FLAO</name>
<keyword evidence="4" id="KW-1185">Reference proteome</keyword>
<accession>A0ABQ5MEN5</accession>
<dbReference type="RefSeq" id="WP_281763509.1">
    <property type="nucleotide sequence ID" value="NZ_BRVO01000001.1"/>
</dbReference>
<dbReference type="InterPro" id="IPR025588">
    <property type="entry name" value="YcxB-like_C"/>
</dbReference>
<keyword evidence="1" id="KW-0472">Membrane</keyword>
<dbReference type="EMBL" id="BRVO01000001">
    <property type="protein sequence ID" value="GLB47844.1"/>
    <property type="molecule type" value="Genomic_DNA"/>
</dbReference>
<comment type="caution">
    <text evidence="3">The sequence shown here is derived from an EMBL/GenBank/DDBJ whole genome shotgun (WGS) entry which is preliminary data.</text>
</comment>
<gene>
    <name evidence="3" type="ORF">Y10_02120</name>
</gene>
<dbReference type="Pfam" id="PF14317">
    <property type="entry name" value="YcxB"/>
    <property type="match status" value="1"/>
</dbReference>
<feature type="transmembrane region" description="Helical" evidence="1">
    <location>
        <begin position="31"/>
        <end position="49"/>
    </location>
</feature>
<keyword evidence="1" id="KW-0812">Transmembrane</keyword>
<feature type="transmembrane region" description="Helical" evidence="1">
    <location>
        <begin position="55"/>
        <end position="71"/>
    </location>
</feature>
<organism evidence="3 4">
    <name type="scientific">Neptunitalea lumnitzerae</name>
    <dbReference type="NCBI Taxonomy" id="2965509"/>
    <lineage>
        <taxon>Bacteria</taxon>
        <taxon>Pseudomonadati</taxon>
        <taxon>Bacteroidota</taxon>
        <taxon>Flavobacteriia</taxon>
        <taxon>Flavobacteriales</taxon>
        <taxon>Flavobacteriaceae</taxon>
        <taxon>Neptunitalea</taxon>
    </lineage>
</organism>
<proteinExistence type="predicted"/>
<keyword evidence="1" id="KW-1133">Transmembrane helix</keyword>